<evidence type="ECO:0000313" key="2">
    <source>
        <dbReference type="EMBL" id="CAH2034477.1"/>
    </source>
</evidence>
<evidence type="ECO:0000256" key="1">
    <source>
        <dbReference type="SAM" id="MobiDB-lite"/>
    </source>
</evidence>
<gene>
    <name evidence="2" type="ORF">IPOD504_LOCUS149</name>
</gene>
<accession>A0ABN8HNV8</accession>
<reference evidence="2" key="1">
    <citation type="submission" date="2022-03" db="EMBL/GenBank/DDBJ databases">
        <authorList>
            <person name="Martin H S."/>
        </authorList>
    </citation>
    <scope>NUCLEOTIDE SEQUENCE</scope>
</reference>
<feature type="non-terminal residue" evidence="2">
    <location>
        <position position="1"/>
    </location>
</feature>
<sequence>MQRDYIRSGTWEGNAEYKGNDLEIEHDTAGPDRSRLYSTCLLPPLCDRMKTDFRRKLVDTNHPSPSTATGTDCSPITTKSAT</sequence>
<feature type="region of interest" description="Disordered" evidence="1">
    <location>
        <begin position="57"/>
        <end position="82"/>
    </location>
</feature>
<dbReference type="EMBL" id="OW152813">
    <property type="protein sequence ID" value="CAH2034477.1"/>
    <property type="molecule type" value="Genomic_DNA"/>
</dbReference>
<evidence type="ECO:0000313" key="3">
    <source>
        <dbReference type="Proteomes" id="UP000837857"/>
    </source>
</evidence>
<keyword evidence="3" id="KW-1185">Reference proteome</keyword>
<dbReference type="Proteomes" id="UP000837857">
    <property type="component" value="Chromosome 1"/>
</dbReference>
<proteinExistence type="predicted"/>
<feature type="compositionally biased region" description="Polar residues" evidence="1">
    <location>
        <begin position="61"/>
        <end position="82"/>
    </location>
</feature>
<name>A0ABN8HNV8_9NEOP</name>
<organism evidence="2 3">
    <name type="scientific">Iphiclides podalirius</name>
    <name type="common">scarce swallowtail</name>
    <dbReference type="NCBI Taxonomy" id="110791"/>
    <lineage>
        <taxon>Eukaryota</taxon>
        <taxon>Metazoa</taxon>
        <taxon>Ecdysozoa</taxon>
        <taxon>Arthropoda</taxon>
        <taxon>Hexapoda</taxon>
        <taxon>Insecta</taxon>
        <taxon>Pterygota</taxon>
        <taxon>Neoptera</taxon>
        <taxon>Endopterygota</taxon>
        <taxon>Lepidoptera</taxon>
        <taxon>Glossata</taxon>
        <taxon>Ditrysia</taxon>
        <taxon>Papilionoidea</taxon>
        <taxon>Papilionidae</taxon>
        <taxon>Papilioninae</taxon>
        <taxon>Iphiclides</taxon>
    </lineage>
</organism>
<protein>
    <submittedName>
        <fullName evidence="2">Uncharacterized protein</fullName>
    </submittedName>
</protein>